<accession>A0A1V6SIV9</accession>
<dbReference type="EMBL" id="MLQL01000045">
    <property type="protein sequence ID" value="OQE13624.1"/>
    <property type="molecule type" value="Genomic_DNA"/>
</dbReference>
<evidence type="ECO:0000313" key="3">
    <source>
        <dbReference type="Proteomes" id="UP000191342"/>
    </source>
</evidence>
<gene>
    <name evidence="2" type="ORF">PENFLA_c045G05717</name>
</gene>
<comment type="caution">
    <text evidence="2">The sequence shown here is derived from an EMBL/GenBank/DDBJ whole genome shotgun (WGS) entry which is preliminary data.</text>
</comment>
<feature type="region of interest" description="Disordered" evidence="1">
    <location>
        <begin position="1"/>
        <end position="151"/>
    </location>
</feature>
<dbReference type="AlphaFoldDB" id="A0A1V6SIV9"/>
<dbReference type="OrthoDB" id="4369740at2759"/>
<name>A0A1V6SIV9_9EURO</name>
<reference evidence="3" key="1">
    <citation type="journal article" date="2017" name="Nat. Microbiol.">
        <title>Global analysis of biosynthetic gene clusters reveals vast potential of secondary metabolite production in Penicillium species.</title>
        <authorList>
            <person name="Nielsen J.C."/>
            <person name="Grijseels S."/>
            <person name="Prigent S."/>
            <person name="Ji B."/>
            <person name="Dainat J."/>
            <person name="Nielsen K.F."/>
            <person name="Frisvad J.C."/>
            <person name="Workman M."/>
            <person name="Nielsen J."/>
        </authorList>
    </citation>
    <scope>NUCLEOTIDE SEQUENCE [LARGE SCALE GENOMIC DNA]</scope>
    <source>
        <strain evidence="3">IBT 14082</strain>
    </source>
</reference>
<evidence type="ECO:0000256" key="1">
    <source>
        <dbReference type="SAM" id="MobiDB-lite"/>
    </source>
</evidence>
<dbReference type="Proteomes" id="UP000191342">
    <property type="component" value="Unassembled WGS sequence"/>
</dbReference>
<sequence>MSSKFAEERKKEPEEKQRQRDDDYRAFMADFMGRAYELQRRSASPARVSQASPRQRSPRPEPPRPRTPRAAPTSNKGPGRQDSLAPHHPYQPGRQVSQAAQLAERGLPANTPSGPSRRGVATSRRTPSAAKEEDRPPPVKEEEPPSSPPEK</sequence>
<evidence type="ECO:0000313" key="2">
    <source>
        <dbReference type="EMBL" id="OQE13624.1"/>
    </source>
</evidence>
<proteinExistence type="predicted"/>
<keyword evidence="3" id="KW-1185">Reference proteome</keyword>
<feature type="compositionally biased region" description="Low complexity" evidence="1">
    <location>
        <begin position="46"/>
        <end position="55"/>
    </location>
</feature>
<feature type="compositionally biased region" description="Basic and acidic residues" evidence="1">
    <location>
        <begin position="1"/>
        <end position="25"/>
    </location>
</feature>
<protein>
    <submittedName>
        <fullName evidence="2">Uncharacterized protein</fullName>
    </submittedName>
</protein>
<organism evidence="2 3">
    <name type="scientific">Penicillium flavigenum</name>
    <dbReference type="NCBI Taxonomy" id="254877"/>
    <lineage>
        <taxon>Eukaryota</taxon>
        <taxon>Fungi</taxon>
        <taxon>Dikarya</taxon>
        <taxon>Ascomycota</taxon>
        <taxon>Pezizomycotina</taxon>
        <taxon>Eurotiomycetes</taxon>
        <taxon>Eurotiomycetidae</taxon>
        <taxon>Eurotiales</taxon>
        <taxon>Aspergillaceae</taxon>
        <taxon>Penicillium</taxon>
    </lineage>
</organism>
<feature type="compositionally biased region" description="Basic and acidic residues" evidence="1">
    <location>
        <begin position="130"/>
        <end position="151"/>
    </location>
</feature>